<dbReference type="AlphaFoldDB" id="A0A8N5I4G5"/>
<protein>
    <submittedName>
        <fullName evidence="3">Cuticle collagen 2C-like</fullName>
    </submittedName>
</protein>
<evidence type="ECO:0000313" key="3">
    <source>
        <dbReference type="RefSeq" id="XP_030921278.1"/>
    </source>
</evidence>
<sequence>MSPCPRVAVPGRVLPCPRCHPARPEPLGPARLLVAHPGRPRLPGSALHPDPGVPSHLHQHQLGRCHLAPATGSEPLPQPQPPSAPSAAAIAAAPAPRGLPAPRLPRHQKNPRRGQEMPQGLRHRAPGAVVHGVPLEKGLPALPGLNSHLEFPQEFGNPLRNLGIPSGIWEFPHKSRNSLTNPGISSLLQAGTEFCRRIPLSPPEFPQGFGNCLIAASRD</sequence>
<feature type="compositionally biased region" description="Low complexity" evidence="1">
    <location>
        <begin position="85"/>
        <end position="96"/>
    </location>
</feature>
<reference evidence="3" key="1">
    <citation type="submission" date="2025-08" db="UniProtKB">
        <authorList>
            <consortium name="RefSeq"/>
        </authorList>
    </citation>
    <scope>IDENTIFICATION</scope>
</reference>
<proteinExistence type="predicted"/>
<evidence type="ECO:0000256" key="1">
    <source>
        <dbReference type="SAM" id="MobiDB-lite"/>
    </source>
</evidence>
<dbReference type="OrthoDB" id="5950721at2759"/>
<accession>A0A8N5I4G5</accession>
<evidence type="ECO:0000313" key="2">
    <source>
        <dbReference type="Proteomes" id="UP000504602"/>
    </source>
</evidence>
<dbReference type="RefSeq" id="XP_030921278.1">
    <property type="nucleotide sequence ID" value="XM_031065418.1"/>
</dbReference>
<dbReference type="Proteomes" id="UP000504602">
    <property type="component" value="Unplaced"/>
</dbReference>
<feature type="region of interest" description="Disordered" evidence="1">
    <location>
        <begin position="21"/>
        <end position="122"/>
    </location>
</feature>
<organism evidence="2 3">
    <name type="scientific">Geospiza fortis</name>
    <name type="common">Medium ground-finch</name>
    <dbReference type="NCBI Taxonomy" id="48883"/>
    <lineage>
        <taxon>Eukaryota</taxon>
        <taxon>Metazoa</taxon>
        <taxon>Chordata</taxon>
        <taxon>Craniata</taxon>
        <taxon>Vertebrata</taxon>
        <taxon>Euteleostomi</taxon>
        <taxon>Archelosauria</taxon>
        <taxon>Archosauria</taxon>
        <taxon>Dinosauria</taxon>
        <taxon>Saurischia</taxon>
        <taxon>Theropoda</taxon>
        <taxon>Coelurosauria</taxon>
        <taxon>Aves</taxon>
        <taxon>Neognathae</taxon>
        <taxon>Neoaves</taxon>
        <taxon>Telluraves</taxon>
        <taxon>Australaves</taxon>
        <taxon>Passeriformes</taxon>
        <taxon>Thraupidae</taxon>
        <taxon>Geospiza</taxon>
    </lineage>
</organism>
<gene>
    <name evidence="3" type="primary">LOC115949099</name>
</gene>
<keyword evidence="2" id="KW-1185">Reference proteome</keyword>
<name>A0A8N5I4G5_GEOFO</name>
<dbReference type="GeneID" id="115949099"/>